<dbReference type="FunFam" id="1.20.930.10:FF:000003">
    <property type="entry name" value="Putative Transcription factor IWS1"/>
    <property type="match status" value="1"/>
</dbReference>
<evidence type="ECO:0000256" key="1">
    <source>
        <dbReference type="ARBA" id="ARBA00023015"/>
    </source>
</evidence>
<evidence type="ECO:0000256" key="7">
    <source>
        <dbReference type="SAM" id="MobiDB-lite"/>
    </source>
</evidence>
<accession>A0A6A6UXK8</accession>
<dbReference type="EMBL" id="MU006602">
    <property type="protein sequence ID" value="KAF2742895.1"/>
    <property type="molecule type" value="Genomic_DNA"/>
</dbReference>
<dbReference type="Gene3D" id="1.20.930.10">
    <property type="entry name" value="Conserved domain common to transcription factors TFIIS, elongin A, CRSP70"/>
    <property type="match status" value="1"/>
</dbReference>
<evidence type="ECO:0000313" key="9">
    <source>
        <dbReference type="EMBL" id="KAF2742895.1"/>
    </source>
</evidence>
<dbReference type="Proteomes" id="UP000799440">
    <property type="component" value="Unassembled WGS sequence"/>
</dbReference>
<feature type="compositionally biased region" description="Basic and acidic residues" evidence="7">
    <location>
        <begin position="18"/>
        <end position="29"/>
    </location>
</feature>
<keyword evidence="2" id="KW-0804">Transcription</keyword>
<dbReference type="PROSITE" id="PS51319">
    <property type="entry name" value="TFIIS_N"/>
    <property type="match status" value="1"/>
</dbReference>
<evidence type="ECO:0000256" key="4">
    <source>
        <dbReference type="ARBA" id="ARBA00037349"/>
    </source>
</evidence>
<dbReference type="InterPro" id="IPR017923">
    <property type="entry name" value="TFIIS_N"/>
</dbReference>
<feature type="compositionally biased region" description="Basic and acidic residues" evidence="7">
    <location>
        <begin position="1"/>
        <end position="10"/>
    </location>
</feature>
<comment type="similarity">
    <text evidence="5">Belongs to the IWS1 family.</text>
</comment>
<protein>
    <recommendedName>
        <fullName evidence="8">TFIIS N-terminal domain-containing protein</fullName>
    </recommendedName>
</protein>
<evidence type="ECO:0000313" key="10">
    <source>
        <dbReference type="Proteomes" id="UP000799440"/>
    </source>
</evidence>
<dbReference type="PANTHER" id="PTHR46010:SF1">
    <property type="entry name" value="PROTEIN IWS1 HOMOLOG"/>
    <property type="match status" value="1"/>
</dbReference>
<feature type="compositionally biased region" description="Basic residues" evidence="7">
    <location>
        <begin position="125"/>
        <end position="139"/>
    </location>
</feature>
<dbReference type="GO" id="GO:0005634">
    <property type="term" value="C:nucleus"/>
    <property type="evidence" value="ECO:0007669"/>
    <property type="project" value="UniProtKB-SubCell"/>
</dbReference>
<keyword evidence="3 6" id="KW-0539">Nucleus</keyword>
<dbReference type="GO" id="GO:0016973">
    <property type="term" value="P:poly(A)+ mRNA export from nucleus"/>
    <property type="evidence" value="ECO:0007669"/>
    <property type="project" value="TreeGrafter"/>
</dbReference>
<feature type="compositionally biased region" description="Basic and acidic residues" evidence="7">
    <location>
        <begin position="176"/>
        <end position="188"/>
    </location>
</feature>
<evidence type="ECO:0000256" key="2">
    <source>
        <dbReference type="ARBA" id="ARBA00023163"/>
    </source>
</evidence>
<feature type="compositionally biased region" description="Acidic residues" evidence="7">
    <location>
        <begin position="62"/>
        <end position="76"/>
    </location>
</feature>
<feature type="region of interest" description="Disordered" evidence="7">
    <location>
        <begin position="1"/>
        <end position="76"/>
    </location>
</feature>
<comment type="function">
    <text evidence="4">Transcription factor involved in RNA polymerase II transcription regulation. May function in both SPT15/TBP post-recruitment and recruitment steps of transcription.</text>
</comment>
<comment type="subcellular location">
    <subcellularLocation>
        <location evidence="6">Nucleus</location>
    </subcellularLocation>
</comment>
<dbReference type="InterPro" id="IPR035441">
    <property type="entry name" value="TFIIS/LEDGF_dom_sf"/>
</dbReference>
<feature type="compositionally biased region" description="Basic and acidic residues" evidence="7">
    <location>
        <begin position="420"/>
        <end position="431"/>
    </location>
</feature>
<evidence type="ECO:0000259" key="8">
    <source>
        <dbReference type="PROSITE" id="PS51319"/>
    </source>
</evidence>
<feature type="region of interest" description="Disordered" evidence="7">
    <location>
        <begin position="356"/>
        <end position="377"/>
    </location>
</feature>
<dbReference type="AlphaFoldDB" id="A0A6A6UXK8"/>
<proteinExistence type="inferred from homology"/>
<feature type="compositionally biased region" description="Basic and acidic residues" evidence="7">
    <location>
        <begin position="44"/>
        <end position="61"/>
    </location>
</feature>
<evidence type="ECO:0000256" key="3">
    <source>
        <dbReference type="ARBA" id="ARBA00023242"/>
    </source>
</evidence>
<organism evidence="9 10">
    <name type="scientific">Sporormia fimetaria CBS 119925</name>
    <dbReference type="NCBI Taxonomy" id="1340428"/>
    <lineage>
        <taxon>Eukaryota</taxon>
        <taxon>Fungi</taxon>
        <taxon>Dikarya</taxon>
        <taxon>Ascomycota</taxon>
        <taxon>Pezizomycotina</taxon>
        <taxon>Dothideomycetes</taxon>
        <taxon>Pleosporomycetidae</taxon>
        <taxon>Pleosporales</taxon>
        <taxon>Sporormiaceae</taxon>
        <taxon>Sporormia</taxon>
    </lineage>
</organism>
<feature type="domain" description="TFIIS N-terminal" evidence="8">
    <location>
        <begin position="271"/>
        <end position="348"/>
    </location>
</feature>
<name>A0A6A6UXK8_9PLEO</name>
<dbReference type="PANTHER" id="PTHR46010">
    <property type="entry name" value="PROTEIN IWS1 HOMOLOG"/>
    <property type="match status" value="1"/>
</dbReference>
<evidence type="ECO:0000256" key="6">
    <source>
        <dbReference type="PROSITE-ProRule" id="PRU00649"/>
    </source>
</evidence>
<keyword evidence="1" id="KW-0805">Transcription regulation</keyword>
<gene>
    <name evidence="9" type="ORF">M011DRAFT_432054</name>
</gene>
<feature type="region of interest" description="Disordered" evidence="7">
    <location>
        <begin position="408"/>
        <end position="440"/>
    </location>
</feature>
<evidence type="ECO:0000256" key="5">
    <source>
        <dbReference type="ARBA" id="ARBA00037992"/>
    </source>
</evidence>
<dbReference type="Pfam" id="PF08711">
    <property type="entry name" value="Med26"/>
    <property type="match status" value="1"/>
</dbReference>
<feature type="region of interest" description="Disordered" evidence="7">
    <location>
        <begin position="88"/>
        <end position="215"/>
    </location>
</feature>
<dbReference type="InterPro" id="IPR051037">
    <property type="entry name" value="RNAPII_TF_IWS1"/>
</dbReference>
<dbReference type="OrthoDB" id="21124at2759"/>
<sequence>MEDVTFERSHSNSPLPEAGHDPGDPLRPEIDEENSTPNPPITDPYKDMEVVEPDEKNRLPDQDDLQEAGLSDDESVLSEVDEAQFEDFDVGDINVEQRPAQVITDVSVIGVHKRKRAEGEGEAPKKKKKRADKPKRRKKRDEEVGEGEELGPRKSRRSRKEGRVRDDSPEDDNLTPEERRRRALERQLDASLKTTNRRPKRLAGEDLEQDKDREVEDMRRRMTAAAEADNNDRQNGIPARHKLKLLPEVVGLLNKPNYESAITDPDTNVLEAVRYFLEPLNDGSLPAYDIQKELFAALGKINMPKETLVASGIGKVILFYIKSARPEQAIKRQAERLFSEWTRPILGRADDYRKKQVQTAEYDPRTQRGANARPALSQAAALRAKDLEAPKTYQRARFEGGAKTYTIAPRSKTVFNQETGRGRAPEPDIMRKIKNRQGRR</sequence>
<reference evidence="9" key="1">
    <citation type="journal article" date="2020" name="Stud. Mycol.">
        <title>101 Dothideomycetes genomes: a test case for predicting lifestyles and emergence of pathogens.</title>
        <authorList>
            <person name="Haridas S."/>
            <person name="Albert R."/>
            <person name="Binder M."/>
            <person name="Bloem J."/>
            <person name="Labutti K."/>
            <person name="Salamov A."/>
            <person name="Andreopoulos B."/>
            <person name="Baker S."/>
            <person name="Barry K."/>
            <person name="Bills G."/>
            <person name="Bluhm B."/>
            <person name="Cannon C."/>
            <person name="Castanera R."/>
            <person name="Culley D."/>
            <person name="Daum C."/>
            <person name="Ezra D."/>
            <person name="Gonzalez J."/>
            <person name="Henrissat B."/>
            <person name="Kuo A."/>
            <person name="Liang C."/>
            <person name="Lipzen A."/>
            <person name="Lutzoni F."/>
            <person name="Magnuson J."/>
            <person name="Mondo S."/>
            <person name="Nolan M."/>
            <person name="Ohm R."/>
            <person name="Pangilinan J."/>
            <person name="Park H.-J."/>
            <person name="Ramirez L."/>
            <person name="Alfaro M."/>
            <person name="Sun H."/>
            <person name="Tritt A."/>
            <person name="Yoshinaga Y."/>
            <person name="Zwiers L.-H."/>
            <person name="Turgeon B."/>
            <person name="Goodwin S."/>
            <person name="Spatafora J."/>
            <person name="Crous P."/>
            <person name="Grigoriev I."/>
        </authorList>
    </citation>
    <scope>NUCLEOTIDE SEQUENCE</scope>
    <source>
        <strain evidence="9">CBS 119925</strain>
    </source>
</reference>
<keyword evidence="10" id="KW-1185">Reference proteome</keyword>